<dbReference type="FunFam" id="1.10.10.10:FF:000131">
    <property type="entry name" value="la-related protein 1B isoform X2"/>
    <property type="match status" value="1"/>
</dbReference>
<dbReference type="GO" id="GO:0045727">
    <property type="term" value="P:positive regulation of translation"/>
    <property type="evidence" value="ECO:0007669"/>
    <property type="project" value="TreeGrafter"/>
</dbReference>
<proteinExistence type="inferred from homology"/>
<evidence type="ECO:0000256" key="2">
    <source>
        <dbReference type="ARBA" id="ARBA00061352"/>
    </source>
</evidence>
<evidence type="ECO:0000256" key="3">
    <source>
        <dbReference type="PROSITE-ProRule" id="PRU00332"/>
    </source>
</evidence>
<protein>
    <submittedName>
        <fullName evidence="6">La-related protein 1B</fullName>
    </submittedName>
</protein>
<organism evidence="6 7">
    <name type="scientific">Fukomys damarensis</name>
    <name type="common">Damaraland mole rat</name>
    <name type="synonym">Cryptomys damarensis</name>
    <dbReference type="NCBI Taxonomy" id="885580"/>
    <lineage>
        <taxon>Eukaryota</taxon>
        <taxon>Metazoa</taxon>
        <taxon>Chordata</taxon>
        <taxon>Craniata</taxon>
        <taxon>Vertebrata</taxon>
        <taxon>Euteleostomi</taxon>
        <taxon>Mammalia</taxon>
        <taxon>Eutheria</taxon>
        <taxon>Euarchontoglires</taxon>
        <taxon>Glires</taxon>
        <taxon>Rodentia</taxon>
        <taxon>Hystricomorpha</taxon>
        <taxon>Bathyergidae</taxon>
        <taxon>Fukomys</taxon>
    </lineage>
</organism>
<keyword evidence="7" id="KW-1185">Reference proteome</keyword>
<feature type="compositionally biased region" description="Polar residues" evidence="4">
    <location>
        <begin position="544"/>
        <end position="564"/>
    </location>
</feature>
<dbReference type="InterPro" id="IPR036388">
    <property type="entry name" value="WH-like_DNA-bd_sf"/>
</dbReference>
<dbReference type="GO" id="GO:0000339">
    <property type="term" value="F:RNA cap binding"/>
    <property type="evidence" value="ECO:0007669"/>
    <property type="project" value="InterPro"/>
</dbReference>
<feature type="domain" description="HTH La-type RNA-binding" evidence="5">
    <location>
        <begin position="214"/>
        <end position="304"/>
    </location>
</feature>
<gene>
    <name evidence="6" type="ORF">H920_03049</name>
</gene>
<feature type="compositionally biased region" description="Basic and acidic residues" evidence="4">
    <location>
        <begin position="114"/>
        <end position="130"/>
    </location>
</feature>
<name>A0A091DYK8_FUKDA</name>
<dbReference type="Pfam" id="PF21071">
    <property type="entry name" value="LARP1_HEAT"/>
    <property type="match status" value="2"/>
</dbReference>
<dbReference type="InterPro" id="IPR006607">
    <property type="entry name" value="DM15"/>
</dbReference>
<dbReference type="SMART" id="SM00715">
    <property type="entry name" value="LA"/>
    <property type="match status" value="1"/>
</dbReference>
<dbReference type="AlphaFoldDB" id="A0A091DYK8"/>
<feature type="compositionally biased region" description="Polar residues" evidence="4">
    <location>
        <begin position="13"/>
        <end position="24"/>
    </location>
</feature>
<dbReference type="GO" id="GO:0010494">
    <property type="term" value="C:cytoplasmic stress granule"/>
    <property type="evidence" value="ECO:0007669"/>
    <property type="project" value="TreeGrafter"/>
</dbReference>
<dbReference type="EMBL" id="KN121761">
    <property type="protein sequence ID" value="KFO35548.1"/>
    <property type="molecule type" value="Genomic_DNA"/>
</dbReference>
<dbReference type="Gene3D" id="1.10.10.10">
    <property type="entry name" value="Winged helix-like DNA-binding domain superfamily/Winged helix DNA-binding domain"/>
    <property type="match status" value="1"/>
</dbReference>
<comment type="similarity">
    <text evidence="2">Belongs to the LARP family.</text>
</comment>
<feature type="compositionally biased region" description="Low complexity" evidence="4">
    <location>
        <begin position="519"/>
        <end position="536"/>
    </location>
</feature>
<dbReference type="Pfam" id="PF05383">
    <property type="entry name" value="La"/>
    <property type="match status" value="1"/>
</dbReference>
<feature type="region of interest" description="Disordered" evidence="4">
    <location>
        <begin position="332"/>
        <end position="361"/>
    </location>
</feature>
<feature type="compositionally biased region" description="Basic and acidic residues" evidence="4">
    <location>
        <begin position="84"/>
        <end position="95"/>
    </location>
</feature>
<dbReference type="InterPro" id="IPR006630">
    <property type="entry name" value="La_HTH"/>
</dbReference>
<dbReference type="PROSITE" id="PS50961">
    <property type="entry name" value="HTH_LA"/>
    <property type="match status" value="1"/>
</dbReference>
<dbReference type="SUPFAM" id="SSF46785">
    <property type="entry name" value="Winged helix' DNA-binding domain"/>
    <property type="match status" value="1"/>
</dbReference>
<evidence type="ECO:0000313" key="7">
    <source>
        <dbReference type="Proteomes" id="UP000028990"/>
    </source>
</evidence>
<dbReference type="GO" id="GO:0005829">
    <property type="term" value="C:cytosol"/>
    <property type="evidence" value="ECO:0007669"/>
    <property type="project" value="TreeGrafter"/>
</dbReference>
<feature type="region of interest" description="Disordered" evidence="4">
    <location>
        <begin position="515"/>
        <end position="564"/>
    </location>
</feature>
<dbReference type="GO" id="GO:0048255">
    <property type="term" value="P:mRNA stabilization"/>
    <property type="evidence" value="ECO:0007669"/>
    <property type="project" value="InterPro"/>
</dbReference>
<feature type="region of interest" description="Disordered" evidence="4">
    <location>
        <begin position="1"/>
        <end position="163"/>
    </location>
</feature>
<evidence type="ECO:0000313" key="6">
    <source>
        <dbReference type="EMBL" id="KFO35548.1"/>
    </source>
</evidence>
<dbReference type="InterPro" id="IPR045180">
    <property type="entry name" value="La_dom_prot"/>
</dbReference>
<feature type="compositionally biased region" description="Basic residues" evidence="4">
    <location>
        <begin position="68"/>
        <end position="79"/>
    </location>
</feature>
<evidence type="ECO:0000256" key="1">
    <source>
        <dbReference type="ARBA" id="ARBA00022884"/>
    </source>
</evidence>
<feature type="compositionally biased region" description="Polar residues" evidence="4">
    <location>
        <begin position="332"/>
        <end position="349"/>
    </location>
</feature>
<dbReference type="CDD" id="cd08038">
    <property type="entry name" value="LARP_2"/>
    <property type="match status" value="1"/>
</dbReference>
<feature type="compositionally biased region" description="Basic residues" evidence="4">
    <location>
        <begin position="150"/>
        <end position="163"/>
    </location>
</feature>
<feature type="compositionally biased region" description="Basic and acidic residues" evidence="4">
    <location>
        <begin position="28"/>
        <end position="51"/>
    </location>
</feature>
<dbReference type="PANTHER" id="PTHR22792:SF50">
    <property type="entry name" value="LA-RELATED PROTEIN 1B"/>
    <property type="match status" value="1"/>
</dbReference>
<evidence type="ECO:0000256" key="4">
    <source>
        <dbReference type="SAM" id="MobiDB-lite"/>
    </source>
</evidence>
<sequence>MALWPTPGELVNTGFQSVLSQGSKKPQIRKEKEEKVEKRSNSESKENRETKFNGPGENVSEHEAHSSSQRKRANKHKWVPLHLYDLRPDSQERPGSRNNSRYQAEANKSAHNNRRNDTRSWRRDREKRDDQDEVSSVRSKGGTIQGSFRGRGRGRGWGRGRGRRNPRHMTFFLNFECTCGYGEHGERTDQPFQTEFNTSMMYYYDDGTGIQVYPVEETLLKEYIKRQIEYYFSIENLERDFFLRRKMDEQGFLPISLIAGFHRVQSLTTNLNLILEALKDSTEIEIVDEKMRKRVEPEKWPIPGPPPRIVPQTDFSQLIDCPEFVPGQAFCSPSESPMTHPSRTPQTPQIPRIQDPNETPRFYPVVKEPKAIDLKSPRKKKTRQCKCPSECHVGWVMDSRDHGPRTAAVSSSDPSPSEAASLVGSCGCTPHSLPKFQHPSYELLKENGFTQQVYQKYRQRCLSGQLYGLEKFWAYLKYSKFKTHSVDQELRKYLCTFKKLEDFRIDPPVTEEFGRKRYSSTSAEESNSPSLLSNSSTKPPNAAKPTSPTQLQVPVNSQKASFTGVQREFTPEPCCFRFSK</sequence>
<evidence type="ECO:0000259" key="5">
    <source>
        <dbReference type="PROSITE" id="PS50961"/>
    </source>
</evidence>
<accession>A0A091DYK8</accession>
<reference evidence="6 7" key="1">
    <citation type="submission" date="2013-11" db="EMBL/GenBank/DDBJ databases">
        <title>The Damaraland mole rat (Fukomys damarensis) genome and evolution of African mole rats.</title>
        <authorList>
            <person name="Gladyshev V.N."/>
            <person name="Fang X."/>
        </authorList>
    </citation>
    <scope>NUCLEOTIDE SEQUENCE [LARGE SCALE GENOMIC DNA]</scope>
    <source>
        <tissue evidence="6">Liver</tissue>
    </source>
</reference>
<dbReference type="Proteomes" id="UP000028990">
    <property type="component" value="Unassembled WGS sequence"/>
</dbReference>
<dbReference type="InterPro" id="IPR036390">
    <property type="entry name" value="WH_DNA-bd_sf"/>
</dbReference>
<dbReference type="PANTHER" id="PTHR22792">
    <property type="entry name" value="LUPUS LA PROTEIN-RELATED"/>
    <property type="match status" value="1"/>
</dbReference>
<keyword evidence="1 3" id="KW-0694">RNA-binding</keyword>